<evidence type="ECO:0000313" key="2">
    <source>
        <dbReference type="Proteomes" id="UP001335648"/>
    </source>
</evidence>
<comment type="caution">
    <text evidence="1">The sequence shown here is derived from an EMBL/GenBank/DDBJ whole genome shotgun (WGS) entry which is preliminary data.</text>
</comment>
<dbReference type="EMBL" id="JAULUE010002056">
    <property type="protein sequence ID" value="KAK5890820.1"/>
    <property type="molecule type" value="Genomic_DNA"/>
</dbReference>
<organism evidence="1 2">
    <name type="scientific">Champsocephalus esox</name>
    <name type="common">pike icefish</name>
    <dbReference type="NCBI Taxonomy" id="159716"/>
    <lineage>
        <taxon>Eukaryota</taxon>
        <taxon>Metazoa</taxon>
        <taxon>Chordata</taxon>
        <taxon>Craniata</taxon>
        <taxon>Vertebrata</taxon>
        <taxon>Euteleostomi</taxon>
        <taxon>Actinopterygii</taxon>
        <taxon>Neopterygii</taxon>
        <taxon>Teleostei</taxon>
        <taxon>Neoteleostei</taxon>
        <taxon>Acanthomorphata</taxon>
        <taxon>Eupercaria</taxon>
        <taxon>Perciformes</taxon>
        <taxon>Notothenioidei</taxon>
        <taxon>Channichthyidae</taxon>
        <taxon>Champsocephalus</taxon>
    </lineage>
</organism>
<keyword evidence="2" id="KW-1185">Reference proteome</keyword>
<name>A0AAN8BVA6_9TELE</name>
<accession>A0AAN8BVA6</accession>
<proteinExistence type="predicted"/>
<gene>
    <name evidence="1" type="ORF">CesoFtcFv8_014303</name>
</gene>
<evidence type="ECO:0000313" key="1">
    <source>
        <dbReference type="EMBL" id="KAK5890820.1"/>
    </source>
</evidence>
<dbReference type="Proteomes" id="UP001335648">
    <property type="component" value="Unassembled WGS sequence"/>
</dbReference>
<reference evidence="1 2" key="1">
    <citation type="journal article" date="2023" name="Mol. Biol. Evol.">
        <title>Genomics of Secondarily Temperate Adaptation in the Only Non-Antarctic Icefish.</title>
        <authorList>
            <person name="Rivera-Colon A.G."/>
            <person name="Rayamajhi N."/>
            <person name="Minhas B.F."/>
            <person name="Madrigal G."/>
            <person name="Bilyk K.T."/>
            <person name="Yoon V."/>
            <person name="Hune M."/>
            <person name="Gregory S."/>
            <person name="Cheng C.H.C."/>
            <person name="Catchen J.M."/>
        </authorList>
    </citation>
    <scope>NUCLEOTIDE SEQUENCE [LARGE SCALE GENOMIC DNA]</scope>
    <source>
        <strain evidence="1">JC2023a</strain>
    </source>
</reference>
<protein>
    <submittedName>
        <fullName evidence="1">Uncharacterized protein</fullName>
    </submittedName>
</protein>
<dbReference type="AlphaFoldDB" id="A0AAN8BVA6"/>
<sequence>MSKCCLSVSVAAETTMMGPGCRPHHVDVVLLRTAWLQDSWLSHWTLKRTHPHFLSLSPEAELGSALSAVIT</sequence>